<dbReference type="GO" id="GO:0003677">
    <property type="term" value="F:DNA binding"/>
    <property type="evidence" value="ECO:0007669"/>
    <property type="project" value="UniProtKB-KW"/>
</dbReference>
<dbReference type="Gene3D" id="3.40.190.290">
    <property type="match status" value="1"/>
</dbReference>
<sequence>MELYQLRYFQAVAECGTLRGASEQLLVSQSAVSRAITLLEAEIGVQLFTRRGRTNELNRYGQALLVGSRLAQRSVSSAIDNVRELAGVSGGTVALGFLHSLGMQTVPHLIRLHHSRFPQARFELHQRSGQGVLSDLVSGVTDVSLSFPAAFEGYGEIAWQTLFTQQLYAVVSTDHPLAGRRMIRFPELAAYPFVVLDRDHTLRRIVDAACARHGIDPTLAFEGTDVGTLRGLIGANLGVGVLPQATARPTDIVEIAIDDAQLVRPIAIGWIADRCLLSSAVAFRETALGCYGHRVSAAGD</sequence>
<dbReference type="AlphaFoldDB" id="A0A7I7L964"/>
<organism evidence="7 8">
    <name type="scientific">Mycobacterium shottsii</name>
    <dbReference type="NCBI Taxonomy" id="133549"/>
    <lineage>
        <taxon>Bacteria</taxon>
        <taxon>Bacillati</taxon>
        <taxon>Actinomycetota</taxon>
        <taxon>Actinomycetes</taxon>
        <taxon>Mycobacteriales</taxon>
        <taxon>Mycobacteriaceae</taxon>
        <taxon>Mycobacterium</taxon>
        <taxon>Mycobacterium ulcerans group</taxon>
    </lineage>
</organism>
<evidence type="ECO:0000259" key="6">
    <source>
        <dbReference type="PROSITE" id="PS50931"/>
    </source>
</evidence>
<dbReference type="Pfam" id="PF03466">
    <property type="entry name" value="LysR_substrate"/>
    <property type="match status" value="1"/>
</dbReference>
<keyword evidence="5" id="KW-0804">Transcription</keyword>
<dbReference type="RefSeq" id="WP_198966997.1">
    <property type="nucleotide sequence ID" value="NZ_AP022572.1"/>
</dbReference>
<accession>A0A7I7L964</accession>
<feature type="domain" description="HTH lysR-type" evidence="6">
    <location>
        <begin position="1"/>
        <end position="58"/>
    </location>
</feature>
<keyword evidence="8" id="KW-1185">Reference proteome</keyword>
<dbReference type="Pfam" id="PF00126">
    <property type="entry name" value="HTH_1"/>
    <property type="match status" value="1"/>
</dbReference>
<dbReference type="KEGG" id="msho:MSHO_16400"/>
<evidence type="ECO:0000256" key="3">
    <source>
        <dbReference type="ARBA" id="ARBA00023125"/>
    </source>
</evidence>
<dbReference type="GO" id="GO:0003700">
    <property type="term" value="F:DNA-binding transcription factor activity"/>
    <property type="evidence" value="ECO:0007669"/>
    <property type="project" value="InterPro"/>
</dbReference>
<name>A0A7I7L964_9MYCO</name>
<dbReference type="InterPro" id="IPR036388">
    <property type="entry name" value="WH-like_DNA-bd_sf"/>
</dbReference>
<dbReference type="PANTHER" id="PTHR30346:SF28">
    <property type="entry name" value="HTH-TYPE TRANSCRIPTIONAL REGULATOR CYNR"/>
    <property type="match status" value="1"/>
</dbReference>
<dbReference type="PROSITE" id="PS50931">
    <property type="entry name" value="HTH_LYSR"/>
    <property type="match status" value="1"/>
</dbReference>
<evidence type="ECO:0000256" key="5">
    <source>
        <dbReference type="ARBA" id="ARBA00023163"/>
    </source>
</evidence>
<evidence type="ECO:0000313" key="7">
    <source>
        <dbReference type="EMBL" id="BBX56295.1"/>
    </source>
</evidence>
<evidence type="ECO:0000256" key="2">
    <source>
        <dbReference type="ARBA" id="ARBA00023015"/>
    </source>
</evidence>
<protein>
    <submittedName>
        <fullName evidence="7">Putative HTH-type transcriptional regulator YybE</fullName>
    </submittedName>
</protein>
<dbReference type="InterPro" id="IPR005119">
    <property type="entry name" value="LysR_subst-bd"/>
</dbReference>
<comment type="similarity">
    <text evidence="1">Belongs to the LysR transcriptional regulatory family.</text>
</comment>
<dbReference type="SUPFAM" id="SSF53850">
    <property type="entry name" value="Periplasmic binding protein-like II"/>
    <property type="match status" value="1"/>
</dbReference>
<dbReference type="InterPro" id="IPR000847">
    <property type="entry name" value="LysR_HTH_N"/>
</dbReference>
<evidence type="ECO:0000256" key="4">
    <source>
        <dbReference type="ARBA" id="ARBA00023159"/>
    </source>
</evidence>
<dbReference type="SUPFAM" id="SSF46785">
    <property type="entry name" value="Winged helix' DNA-binding domain"/>
    <property type="match status" value="1"/>
</dbReference>
<dbReference type="PRINTS" id="PR00039">
    <property type="entry name" value="HTHLYSR"/>
</dbReference>
<dbReference type="PANTHER" id="PTHR30346">
    <property type="entry name" value="TRANSCRIPTIONAL DUAL REGULATOR HCAR-RELATED"/>
    <property type="match status" value="1"/>
</dbReference>
<keyword evidence="2" id="KW-0805">Transcription regulation</keyword>
<keyword evidence="3" id="KW-0238">DNA-binding</keyword>
<dbReference type="EMBL" id="AP022572">
    <property type="protein sequence ID" value="BBX56295.1"/>
    <property type="molecule type" value="Genomic_DNA"/>
</dbReference>
<evidence type="ECO:0000313" key="8">
    <source>
        <dbReference type="Proteomes" id="UP000467164"/>
    </source>
</evidence>
<evidence type="ECO:0000256" key="1">
    <source>
        <dbReference type="ARBA" id="ARBA00009437"/>
    </source>
</evidence>
<proteinExistence type="inferred from homology"/>
<reference evidence="7 8" key="1">
    <citation type="journal article" date="2019" name="Emerg. Microbes Infect.">
        <title>Comprehensive subspecies identification of 175 nontuberculous mycobacteria species based on 7547 genomic profiles.</title>
        <authorList>
            <person name="Matsumoto Y."/>
            <person name="Kinjo T."/>
            <person name="Motooka D."/>
            <person name="Nabeya D."/>
            <person name="Jung N."/>
            <person name="Uechi K."/>
            <person name="Horii T."/>
            <person name="Iida T."/>
            <person name="Fujita J."/>
            <person name="Nakamura S."/>
        </authorList>
    </citation>
    <scope>NUCLEOTIDE SEQUENCE [LARGE SCALE GENOMIC DNA]</scope>
    <source>
        <strain evidence="7 8">JCM 12657</strain>
    </source>
</reference>
<dbReference type="CDD" id="cd08434">
    <property type="entry name" value="PBP2_GltC_like"/>
    <property type="match status" value="1"/>
</dbReference>
<dbReference type="Gene3D" id="1.10.10.10">
    <property type="entry name" value="Winged helix-like DNA-binding domain superfamily/Winged helix DNA-binding domain"/>
    <property type="match status" value="1"/>
</dbReference>
<keyword evidence="4" id="KW-0010">Activator</keyword>
<dbReference type="Proteomes" id="UP000467164">
    <property type="component" value="Chromosome"/>
</dbReference>
<gene>
    <name evidence="7" type="primary">yybE</name>
    <name evidence="7" type="ORF">MSHO_16400</name>
</gene>
<dbReference type="InterPro" id="IPR036390">
    <property type="entry name" value="WH_DNA-bd_sf"/>
</dbReference>
<dbReference type="GO" id="GO:0032993">
    <property type="term" value="C:protein-DNA complex"/>
    <property type="evidence" value="ECO:0007669"/>
    <property type="project" value="TreeGrafter"/>
</dbReference>